<proteinExistence type="predicted"/>
<keyword evidence="2" id="KW-1185">Reference proteome</keyword>
<comment type="caution">
    <text evidence="1">The sequence shown here is derived from an EMBL/GenBank/DDBJ whole genome shotgun (WGS) entry which is preliminary data.</text>
</comment>
<reference evidence="1 2" key="1">
    <citation type="submission" date="2021-06" db="EMBL/GenBank/DDBJ databases">
        <authorList>
            <person name="Palmer J.M."/>
        </authorList>
    </citation>
    <scope>NUCLEOTIDE SEQUENCE [LARGE SCALE GENOMIC DNA]</scope>
    <source>
        <strain evidence="1 2">AS_MEX2019</strain>
        <tissue evidence="1">Muscle</tissue>
    </source>
</reference>
<evidence type="ECO:0000313" key="1">
    <source>
        <dbReference type="EMBL" id="MEQ2290587.1"/>
    </source>
</evidence>
<dbReference type="Proteomes" id="UP001469553">
    <property type="component" value="Unassembled WGS sequence"/>
</dbReference>
<accession>A0ABV0YA10</accession>
<name>A0ABV0YA10_9TELE</name>
<evidence type="ECO:0000313" key="2">
    <source>
        <dbReference type="Proteomes" id="UP001469553"/>
    </source>
</evidence>
<protein>
    <submittedName>
        <fullName evidence="1">Uncharacterized protein</fullName>
    </submittedName>
</protein>
<dbReference type="EMBL" id="JAHRIP010028414">
    <property type="protein sequence ID" value="MEQ2290587.1"/>
    <property type="molecule type" value="Genomic_DNA"/>
</dbReference>
<gene>
    <name evidence="1" type="ORF">AMECASPLE_004627</name>
</gene>
<sequence>MKNKEKHRSGWMEMSLQLLHTHTSTYMQLSALHNEIRWKEMTGESFQVFFFLISSSKSSAWDLREPIEDQQLIKMVKQRGFKKISQMCIKLVEKERLETGVEALS</sequence>
<organism evidence="1 2">
    <name type="scientific">Ameca splendens</name>
    <dbReference type="NCBI Taxonomy" id="208324"/>
    <lineage>
        <taxon>Eukaryota</taxon>
        <taxon>Metazoa</taxon>
        <taxon>Chordata</taxon>
        <taxon>Craniata</taxon>
        <taxon>Vertebrata</taxon>
        <taxon>Euteleostomi</taxon>
        <taxon>Actinopterygii</taxon>
        <taxon>Neopterygii</taxon>
        <taxon>Teleostei</taxon>
        <taxon>Neoteleostei</taxon>
        <taxon>Acanthomorphata</taxon>
        <taxon>Ovalentaria</taxon>
        <taxon>Atherinomorphae</taxon>
        <taxon>Cyprinodontiformes</taxon>
        <taxon>Goodeidae</taxon>
        <taxon>Ameca</taxon>
    </lineage>
</organism>